<dbReference type="Proteomes" id="UP001142444">
    <property type="component" value="Unassembled WGS sequence"/>
</dbReference>
<reference evidence="3" key="2">
    <citation type="journal article" date="2023" name="Pathogens">
        <title>Pathological Features and Genomic Characterization of an Actinobacillus equuli subsp. equuli Bearing Unique Virulence-Associated Genes from an Adult Horse with Pleuropneumonia.</title>
        <authorList>
            <person name="Kamali M."/>
            <person name="Carossino M."/>
            <person name="Del Piero F."/>
            <person name="Peak L."/>
            <person name="Mitchell M.S."/>
            <person name="Willette J."/>
            <person name="Baker R."/>
            <person name="Li F."/>
            <person name="Kenez A."/>
            <person name="Balasuriya U.B.R."/>
            <person name="Go Y.Y."/>
        </authorList>
    </citation>
    <scope>NUCLEOTIDE SEQUENCE</scope>
    <source>
        <strain evidence="3">4524</strain>
    </source>
</reference>
<dbReference type="EMBL" id="JAPHVQ010000007">
    <property type="protein sequence ID" value="MDE8035080.1"/>
    <property type="molecule type" value="Genomic_DNA"/>
</dbReference>
<dbReference type="GO" id="GO:0047241">
    <property type="term" value="F:lipopolysaccharide N-acetylmannosaminouronosyltransferase activity"/>
    <property type="evidence" value="ECO:0007669"/>
    <property type="project" value="UniProtKB-EC"/>
</dbReference>
<name>A0A9X4G707_ACTEU</name>
<protein>
    <submittedName>
        <fullName evidence="3">Lipopolysaccharide N-acetylmannosaminouronosyltransferase</fullName>
        <ecNumber evidence="3">2.4.1.180</ecNumber>
    </submittedName>
</protein>
<dbReference type="PANTHER" id="PTHR34136">
    <property type="match status" value="1"/>
</dbReference>
<evidence type="ECO:0000313" key="4">
    <source>
        <dbReference type="Proteomes" id="UP001142444"/>
    </source>
</evidence>
<evidence type="ECO:0000313" key="3">
    <source>
        <dbReference type="EMBL" id="MDE8035080.1"/>
    </source>
</evidence>
<dbReference type="NCBIfam" id="NF002980">
    <property type="entry name" value="PRK03692.1"/>
    <property type="match status" value="1"/>
</dbReference>
<accession>A0A9X4G707</accession>
<dbReference type="EC" id="2.4.1.180" evidence="3"/>
<sequence length="241" mass="27533">MIQSVTIRGIELLAAKDKMTFVDFLMNQQAVKTGKLIAINAEKLIISEQQAEVNKLLENAEYKYADGISIVRAIKKKYPNIQEIERIAGADLWEALMQKAGELAVPVFLVGSTAETLAKVQQKLTAWNVNIVGTQDGYFKMEDEHALIERVRQSGAKFVSVAMGSPKQELFMQKAQQAYPHCLYMGVGGTYDVFTGKVKRAPKIWQDLGLEWLYRLLSQPTRWRRQLNLIRFAYYYYTKQL</sequence>
<comment type="caution">
    <text evidence="3">The sequence shown here is derived from an EMBL/GenBank/DDBJ whole genome shotgun (WGS) entry which is preliminary data.</text>
</comment>
<dbReference type="PANTHER" id="PTHR34136:SF1">
    <property type="entry name" value="UDP-N-ACETYL-D-MANNOSAMINURONIC ACID TRANSFERASE"/>
    <property type="match status" value="1"/>
</dbReference>
<evidence type="ECO:0000256" key="2">
    <source>
        <dbReference type="ARBA" id="ARBA00022679"/>
    </source>
</evidence>
<reference evidence="3" key="1">
    <citation type="submission" date="2022-11" db="EMBL/GenBank/DDBJ databases">
        <authorList>
            <person name="Kamali M."/>
            <person name="Peak L."/>
            <person name="Go Y.Y."/>
            <person name="Balasuriya U.B.R."/>
            <person name="Carossino M."/>
        </authorList>
    </citation>
    <scope>NUCLEOTIDE SEQUENCE</scope>
    <source>
        <strain evidence="3">4524</strain>
    </source>
</reference>
<dbReference type="CDD" id="cd06533">
    <property type="entry name" value="Glyco_transf_WecG_TagA"/>
    <property type="match status" value="1"/>
</dbReference>
<evidence type="ECO:0000256" key="1">
    <source>
        <dbReference type="ARBA" id="ARBA00022676"/>
    </source>
</evidence>
<dbReference type="InterPro" id="IPR004629">
    <property type="entry name" value="WecG_TagA_CpsF"/>
</dbReference>
<keyword evidence="4" id="KW-1185">Reference proteome</keyword>
<proteinExistence type="predicted"/>
<gene>
    <name evidence="3" type="primary">rffM</name>
    <name evidence="3" type="ORF">OQ257_07870</name>
</gene>
<dbReference type="NCBIfam" id="TIGR00696">
    <property type="entry name" value="wecG_tagA_cpsF"/>
    <property type="match status" value="1"/>
</dbReference>
<organism evidence="3 4">
    <name type="scientific">Actinobacillus equuli subsp. equuli</name>
    <dbReference type="NCBI Taxonomy" id="202947"/>
    <lineage>
        <taxon>Bacteria</taxon>
        <taxon>Pseudomonadati</taxon>
        <taxon>Pseudomonadota</taxon>
        <taxon>Gammaproteobacteria</taxon>
        <taxon>Pasteurellales</taxon>
        <taxon>Pasteurellaceae</taxon>
        <taxon>Actinobacillus</taxon>
    </lineage>
</organism>
<keyword evidence="1 3" id="KW-0328">Glycosyltransferase</keyword>
<dbReference type="AlphaFoldDB" id="A0A9X4G707"/>
<dbReference type="RefSeq" id="WP_275218087.1">
    <property type="nucleotide sequence ID" value="NZ_JAPHVQ010000007.1"/>
</dbReference>
<keyword evidence="2 3" id="KW-0808">Transferase</keyword>
<dbReference type="Pfam" id="PF03808">
    <property type="entry name" value="Glyco_tran_WecG"/>
    <property type="match status" value="1"/>
</dbReference>